<dbReference type="InterPro" id="IPR008160">
    <property type="entry name" value="Collagen"/>
</dbReference>
<feature type="compositionally biased region" description="Low complexity" evidence="5">
    <location>
        <begin position="122"/>
        <end position="132"/>
    </location>
</feature>
<dbReference type="FunFam" id="2.60.120.40:FF:000001">
    <property type="entry name" value="Complement C1q B chain"/>
    <property type="match status" value="1"/>
</dbReference>
<feature type="region of interest" description="Disordered" evidence="5">
    <location>
        <begin position="69"/>
        <end position="247"/>
    </location>
</feature>
<dbReference type="AlphaFoldDB" id="A0A452QH39"/>
<reference evidence="9" key="1">
    <citation type="submission" date="2016-06" db="EMBL/GenBank/DDBJ databases">
        <title>De novo assembly and RNA-Seq shows season-dependent expression and editing in black bear kidneys.</title>
        <authorList>
            <person name="Korstanje R."/>
            <person name="Srivastava A."/>
            <person name="Sarsani V.K."/>
            <person name="Sheehan S.M."/>
            <person name="Seger R.L."/>
            <person name="Barter M.E."/>
            <person name="Lindqvist C."/>
            <person name="Brody L.C."/>
            <person name="Mullikin J.C."/>
        </authorList>
    </citation>
    <scope>NUCLEOTIDE SEQUENCE [LARGE SCALE GENOMIC DNA]</scope>
</reference>
<evidence type="ECO:0000313" key="8">
    <source>
        <dbReference type="Ensembl" id="ENSUAMP00000004338.1"/>
    </source>
</evidence>
<dbReference type="SMART" id="SM00110">
    <property type="entry name" value="C1Q"/>
    <property type="match status" value="1"/>
</dbReference>
<dbReference type="SUPFAM" id="SSF49842">
    <property type="entry name" value="TNF-like"/>
    <property type="match status" value="1"/>
</dbReference>
<dbReference type="GO" id="GO:0005576">
    <property type="term" value="C:extracellular region"/>
    <property type="evidence" value="ECO:0007669"/>
    <property type="project" value="UniProtKB-SubCell"/>
</dbReference>
<comment type="subcellular location">
    <subcellularLocation>
        <location evidence="1">Secreted</location>
    </subcellularLocation>
</comment>
<dbReference type="InterPro" id="IPR008983">
    <property type="entry name" value="Tumour_necrosis_fac-like_dom"/>
</dbReference>
<gene>
    <name evidence="8" type="primary">COL8A2</name>
</gene>
<accession>A0A452QH39</accession>
<feature type="compositionally biased region" description="Pro residues" evidence="5">
    <location>
        <begin position="173"/>
        <end position="183"/>
    </location>
</feature>
<dbReference type="Proteomes" id="UP000291022">
    <property type="component" value="Unassembled WGS sequence"/>
</dbReference>
<proteinExistence type="predicted"/>
<evidence type="ECO:0000256" key="4">
    <source>
        <dbReference type="ARBA" id="ARBA00023119"/>
    </source>
</evidence>
<evidence type="ECO:0000256" key="6">
    <source>
        <dbReference type="SAM" id="SignalP"/>
    </source>
</evidence>
<dbReference type="Pfam" id="PF01391">
    <property type="entry name" value="Collagen"/>
    <property type="match status" value="1"/>
</dbReference>
<dbReference type="InterPro" id="IPR001073">
    <property type="entry name" value="C1q_dom"/>
</dbReference>
<feature type="domain" description="C1q" evidence="7">
    <location>
        <begin position="271"/>
        <end position="404"/>
    </location>
</feature>
<protein>
    <submittedName>
        <fullName evidence="8">Collagen type VIII alpha 2 chain</fullName>
    </submittedName>
</protein>
<keyword evidence="9" id="KW-1185">Reference proteome</keyword>
<dbReference type="PANTHER" id="PTHR15427:SF53">
    <property type="entry name" value="COLLAGEN TYPE VIII ALPHA 2 CHAIN"/>
    <property type="match status" value="1"/>
</dbReference>
<dbReference type="Gene3D" id="2.60.120.40">
    <property type="match status" value="1"/>
</dbReference>
<dbReference type="PANTHER" id="PTHR15427">
    <property type="entry name" value="EMILIN ELASTIN MICROFIBRIL INTERFACE-LOCATED PROTEIN ELASTIN MICROFIBRIL INTERFACER"/>
    <property type="match status" value="1"/>
</dbReference>
<evidence type="ECO:0000256" key="1">
    <source>
        <dbReference type="ARBA" id="ARBA00004613"/>
    </source>
</evidence>
<name>A0A452QH39_URSAM</name>
<keyword evidence="3 6" id="KW-0732">Signal</keyword>
<dbReference type="PROSITE" id="PS51257">
    <property type="entry name" value="PROKAR_LIPOPROTEIN"/>
    <property type="match status" value="1"/>
</dbReference>
<feature type="signal peptide" evidence="6">
    <location>
        <begin position="1"/>
        <end position="31"/>
    </location>
</feature>
<dbReference type="Pfam" id="PF00386">
    <property type="entry name" value="C1q"/>
    <property type="match status" value="1"/>
</dbReference>
<keyword evidence="4" id="KW-0176">Collagen</keyword>
<dbReference type="GO" id="GO:0005581">
    <property type="term" value="C:collagen trimer"/>
    <property type="evidence" value="ECO:0007669"/>
    <property type="project" value="UniProtKB-KW"/>
</dbReference>
<dbReference type="GeneTree" id="ENSGT00940000154317"/>
<dbReference type="Ensembl" id="ENSUAMT00000004947.1">
    <property type="protein sequence ID" value="ENSUAMP00000004338.1"/>
    <property type="gene ID" value="ENSUAMG00000003981.1"/>
</dbReference>
<reference evidence="8" key="3">
    <citation type="submission" date="2025-09" db="UniProtKB">
        <authorList>
            <consortium name="Ensembl"/>
        </authorList>
    </citation>
    <scope>IDENTIFICATION</scope>
</reference>
<evidence type="ECO:0000313" key="9">
    <source>
        <dbReference type="Proteomes" id="UP000291022"/>
    </source>
</evidence>
<feature type="compositionally biased region" description="Gly residues" evidence="5">
    <location>
        <begin position="205"/>
        <end position="223"/>
    </location>
</feature>
<dbReference type="OMA" id="HNAYNPA"/>
<sequence length="404" mass="40279">MRGALTPLSSLPPPPLLLLLLLGCGPRAATGGGAAGYAPVKYVQPMHKGPVGPPFREGKGQYLEMPLPLLPMDLKGEPGPPGKPGPRGPPGPPGFPGKPGTGKPGLHGQPGPAGPPGFSRMGKAGPPGLPGKAGPPGQPGLRGEPGIRGDQGLRGPPGPPGLPGPSGIAVPGKPGPQGVPGPPGFGGEPGPQGEPGPPGDRGLKGDNGVGQPGLPGAPGQGGAPGPPGLPVAGPTGPPGTGIAGLHLPNGGVEGAVLGKGGKPQFGLGELSAHATPAFTAVLTSPFPASGMPVKFDRTLYNGHSGYNPATGIFTCPVGGVYYFAYHVHVKGTNVWVALYKNNVPATYTYDEYKKGYLDQASGGAVLQLRPNDQVWVQMPSDQANGLYSTEYIHSSFSGFLLCPT</sequence>
<dbReference type="PRINTS" id="PR00007">
    <property type="entry name" value="COMPLEMNTC1Q"/>
</dbReference>
<keyword evidence="2" id="KW-0964">Secreted</keyword>
<dbReference type="PROSITE" id="PS50871">
    <property type="entry name" value="C1Q"/>
    <property type="match status" value="1"/>
</dbReference>
<evidence type="ECO:0000259" key="7">
    <source>
        <dbReference type="PROSITE" id="PS50871"/>
    </source>
</evidence>
<dbReference type="STRING" id="9643.ENSUAMP00000004338"/>
<feature type="compositionally biased region" description="Pro residues" evidence="5">
    <location>
        <begin position="78"/>
        <end position="96"/>
    </location>
</feature>
<evidence type="ECO:0000256" key="3">
    <source>
        <dbReference type="ARBA" id="ARBA00022729"/>
    </source>
</evidence>
<organism evidence="8 9">
    <name type="scientific">Ursus americanus</name>
    <name type="common">American black bear</name>
    <name type="synonym">Euarctos americanus</name>
    <dbReference type="NCBI Taxonomy" id="9643"/>
    <lineage>
        <taxon>Eukaryota</taxon>
        <taxon>Metazoa</taxon>
        <taxon>Chordata</taxon>
        <taxon>Craniata</taxon>
        <taxon>Vertebrata</taxon>
        <taxon>Euteleostomi</taxon>
        <taxon>Mammalia</taxon>
        <taxon>Eutheria</taxon>
        <taxon>Laurasiatheria</taxon>
        <taxon>Carnivora</taxon>
        <taxon>Caniformia</taxon>
        <taxon>Ursidae</taxon>
        <taxon>Ursus</taxon>
    </lineage>
</organism>
<feature type="chain" id="PRO_5019300416" evidence="6">
    <location>
        <begin position="32"/>
        <end position="404"/>
    </location>
</feature>
<evidence type="ECO:0000256" key="5">
    <source>
        <dbReference type="SAM" id="MobiDB-lite"/>
    </source>
</evidence>
<reference evidence="8" key="2">
    <citation type="submission" date="2025-08" db="UniProtKB">
        <authorList>
            <consortium name="Ensembl"/>
        </authorList>
    </citation>
    <scope>IDENTIFICATION</scope>
</reference>
<evidence type="ECO:0000256" key="2">
    <source>
        <dbReference type="ARBA" id="ARBA00022525"/>
    </source>
</evidence>
<dbReference type="InterPro" id="IPR050392">
    <property type="entry name" value="Collagen/C1q_domain"/>
</dbReference>